<dbReference type="Pfam" id="PF05488">
    <property type="entry name" value="PAAR_motif"/>
    <property type="match status" value="1"/>
</dbReference>
<name>A0A286BT68_9GAMM</name>
<evidence type="ECO:0000313" key="4">
    <source>
        <dbReference type="Proteomes" id="UP000219271"/>
    </source>
</evidence>
<dbReference type="OrthoDB" id="9204728at2"/>
<sequence>MGAEGYYLVQGDKTTCGGRITTGAEDHTLFDKPVAREQDSVTCGKHAGLFRIAGGIDNDTIHDRRMAGTLNSYSTCPCKAKFIPSMWNDTYEKSGGSADSAERTTTAAATTTSSATTPSVTTSGQSSDLKSKLHCQHADGAIQVADYILNEIKTNVRGQTAETIRYLIDEDTLKQRRAEWDRLPFYAKLAPPPQPDLLAAMAVWYQTVKTGSTWDHKPKIRDRFSSVAVARPLPRKGKPSRSYYHKFKQHDYFYDVWSNIHYGYVGLSVGFSESLLLKGSTWEQNMTPGAIGDDTVDDVTSMKIGFALFHQHGKYADSLTVNNILDALEKTADVLIPHSKEKHWCWNTDNPDKIEE</sequence>
<feature type="region of interest" description="Disordered" evidence="1">
    <location>
        <begin position="93"/>
        <end position="128"/>
    </location>
</feature>
<accession>A0A286BT68</accession>
<dbReference type="EMBL" id="OCMY01000001">
    <property type="protein sequence ID" value="SOD37365.1"/>
    <property type="molecule type" value="Genomic_DNA"/>
</dbReference>
<dbReference type="Proteomes" id="UP000219271">
    <property type="component" value="Unassembled WGS sequence"/>
</dbReference>
<evidence type="ECO:0000259" key="2">
    <source>
        <dbReference type="Pfam" id="PF15607"/>
    </source>
</evidence>
<dbReference type="InterPro" id="IPR008727">
    <property type="entry name" value="PAAR_motif"/>
</dbReference>
<evidence type="ECO:0000256" key="1">
    <source>
        <dbReference type="SAM" id="MobiDB-lite"/>
    </source>
</evidence>
<proteinExistence type="predicted"/>
<organism evidence="3 4">
    <name type="scientific">Candidatus Pantoea floridensis</name>
    <dbReference type="NCBI Taxonomy" id="1938870"/>
    <lineage>
        <taxon>Bacteria</taxon>
        <taxon>Pseudomonadati</taxon>
        <taxon>Pseudomonadota</taxon>
        <taxon>Gammaproteobacteria</taxon>
        <taxon>Enterobacterales</taxon>
        <taxon>Erwiniaceae</taxon>
        <taxon>Pantoea</taxon>
    </lineage>
</organism>
<feature type="compositionally biased region" description="Low complexity" evidence="1">
    <location>
        <begin position="97"/>
        <end position="123"/>
    </location>
</feature>
<gene>
    <name evidence="3" type="ORF">SAMN06273570_1716</name>
</gene>
<dbReference type="InterPro" id="IPR028946">
    <property type="entry name" value="Ntox44"/>
</dbReference>
<dbReference type="Pfam" id="PF15607">
    <property type="entry name" value="Ntox44"/>
    <property type="match status" value="1"/>
</dbReference>
<keyword evidence="4" id="KW-1185">Reference proteome</keyword>
<evidence type="ECO:0000313" key="3">
    <source>
        <dbReference type="EMBL" id="SOD37365.1"/>
    </source>
</evidence>
<reference evidence="4" key="1">
    <citation type="submission" date="2017-09" db="EMBL/GenBank/DDBJ databases">
        <authorList>
            <person name="Varghese N."/>
            <person name="Submissions S."/>
        </authorList>
    </citation>
    <scope>NUCLEOTIDE SEQUENCE [LARGE SCALE GENOMIC DNA]</scope>
    <source>
        <strain evidence="4">JKS000234</strain>
    </source>
</reference>
<dbReference type="AlphaFoldDB" id="A0A286BT68"/>
<protein>
    <submittedName>
        <fullName evidence="3">PAAR motif-containing protein</fullName>
    </submittedName>
</protein>
<dbReference type="RefSeq" id="WP_097095427.1">
    <property type="nucleotide sequence ID" value="NZ_OCMY01000001.1"/>
</dbReference>
<feature type="domain" description="Bacterial toxin 44" evidence="2">
    <location>
        <begin position="204"/>
        <end position="311"/>
    </location>
</feature>
<dbReference type="CDD" id="cd14744">
    <property type="entry name" value="PAAR_CT_2"/>
    <property type="match status" value="1"/>
</dbReference>